<feature type="region of interest" description="Disordered" evidence="10">
    <location>
        <begin position="1276"/>
        <end position="1296"/>
    </location>
</feature>
<dbReference type="GO" id="GO:0008270">
    <property type="term" value="F:zinc ion binding"/>
    <property type="evidence" value="ECO:0007669"/>
    <property type="project" value="UniProtKB-KW"/>
</dbReference>
<evidence type="ECO:0000256" key="1">
    <source>
        <dbReference type="ARBA" id="ARBA00004123"/>
    </source>
</evidence>
<feature type="domain" description="ELM2" evidence="12">
    <location>
        <begin position="1089"/>
        <end position="1179"/>
    </location>
</feature>
<feature type="region of interest" description="Disordered" evidence="10">
    <location>
        <begin position="1391"/>
        <end position="1413"/>
    </location>
</feature>
<feature type="region of interest" description="Disordered" evidence="10">
    <location>
        <begin position="865"/>
        <end position="907"/>
    </location>
</feature>
<dbReference type="GO" id="GO:0006357">
    <property type="term" value="P:regulation of transcription by RNA polymerase II"/>
    <property type="evidence" value="ECO:0007669"/>
    <property type="project" value="TreeGrafter"/>
</dbReference>
<keyword evidence="6" id="KW-0805">Transcription regulation</keyword>
<dbReference type="InterPro" id="IPR036236">
    <property type="entry name" value="Znf_C2H2_sf"/>
</dbReference>
<dbReference type="PROSITE" id="PS51293">
    <property type="entry name" value="SANT"/>
    <property type="match status" value="1"/>
</dbReference>
<dbReference type="PANTHER" id="PTHR16089:SF40">
    <property type="entry name" value="SUPPRESSOR OF ACTIVATED EGL-4 PROTEIN 1"/>
    <property type="match status" value="1"/>
</dbReference>
<feature type="compositionally biased region" description="Basic and acidic residues" evidence="10">
    <location>
        <begin position="699"/>
        <end position="713"/>
    </location>
</feature>
<feature type="region of interest" description="Disordered" evidence="10">
    <location>
        <begin position="1331"/>
        <end position="1350"/>
    </location>
</feature>
<evidence type="ECO:0000259" key="13">
    <source>
        <dbReference type="PROSITE" id="PS51293"/>
    </source>
</evidence>
<comment type="subcellular location">
    <subcellularLocation>
        <location evidence="1">Nucleus</location>
    </subcellularLocation>
</comment>
<dbReference type="EMBL" id="JH431265">
    <property type="status" value="NOT_ANNOTATED_CDS"/>
    <property type="molecule type" value="Genomic_DNA"/>
</dbReference>
<feature type="domain" description="C2H2-type" evidence="11">
    <location>
        <begin position="1378"/>
        <end position="1405"/>
    </location>
</feature>
<protein>
    <recommendedName>
        <fullName evidence="16">Transcriptional-regulating factor 1</fullName>
    </recommendedName>
</protein>
<feature type="compositionally biased region" description="Low complexity" evidence="10">
    <location>
        <begin position="1331"/>
        <end position="1343"/>
    </location>
</feature>
<feature type="region of interest" description="Disordered" evidence="10">
    <location>
        <begin position="699"/>
        <end position="722"/>
    </location>
</feature>
<feature type="domain" description="C2H2-type" evidence="11">
    <location>
        <begin position="672"/>
        <end position="699"/>
    </location>
</feature>
<feature type="domain" description="C2H2-type" evidence="11">
    <location>
        <begin position="1306"/>
        <end position="1335"/>
    </location>
</feature>
<dbReference type="FunFam" id="3.30.160.60:FF:000656">
    <property type="entry name" value="Zinc finger protein 541"/>
    <property type="match status" value="1"/>
</dbReference>
<dbReference type="Pfam" id="PF00096">
    <property type="entry name" value="zf-C2H2"/>
    <property type="match status" value="2"/>
</dbReference>
<evidence type="ECO:0000256" key="10">
    <source>
        <dbReference type="SAM" id="MobiDB-lite"/>
    </source>
</evidence>
<feature type="domain" description="SANT" evidence="13">
    <location>
        <begin position="1194"/>
        <end position="1245"/>
    </location>
</feature>
<dbReference type="SMART" id="SM01189">
    <property type="entry name" value="ELM2"/>
    <property type="match status" value="1"/>
</dbReference>
<dbReference type="FunFam" id="3.30.160.60:FF:000744">
    <property type="entry name" value="zinc finger E-box-binding homeobox 1"/>
    <property type="match status" value="1"/>
</dbReference>
<name>T1IPX5_STRMM</name>
<evidence type="ECO:0000256" key="7">
    <source>
        <dbReference type="ARBA" id="ARBA00023163"/>
    </source>
</evidence>
<evidence type="ECO:0000313" key="14">
    <source>
        <dbReference type="EnsemblMetazoa" id="SMAR003081-PA"/>
    </source>
</evidence>
<dbReference type="SMART" id="SM00355">
    <property type="entry name" value="ZnF_C2H2"/>
    <property type="match status" value="6"/>
</dbReference>
<evidence type="ECO:0000256" key="4">
    <source>
        <dbReference type="ARBA" id="ARBA00022771"/>
    </source>
</evidence>
<dbReference type="OMA" id="FAYDCPD"/>
<keyword evidence="3" id="KW-0677">Repeat</keyword>
<feature type="region of interest" description="Disordered" evidence="10">
    <location>
        <begin position="965"/>
        <end position="1030"/>
    </location>
</feature>
<feature type="compositionally biased region" description="Low complexity" evidence="10">
    <location>
        <begin position="885"/>
        <end position="904"/>
    </location>
</feature>
<dbReference type="InterPro" id="IPR013087">
    <property type="entry name" value="Znf_C2H2_type"/>
</dbReference>
<dbReference type="eggNOG" id="KOG4167">
    <property type="taxonomic scope" value="Eukaryota"/>
</dbReference>
<keyword evidence="5" id="KW-0862">Zinc</keyword>
<keyword evidence="15" id="KW-1185">Reference proteome</keyword>
<proteinExistence type="predicted"/>
<dbReference type="HOGENOM" id="CLU_253541_0_0_1"/>
<keyword evidence="4 9" id="KW-0863">Zinc-finger</keyword>
<feature type="domain" description="C2H2-type" evidence="11">
    <location>
        <begin position="351"/>
        <end position="378"/>
    </location>
</feature>
<dbReference type="Gene3D" id="1.10.10.60">
    <property type="entry name" value="Homeodomain-like"/>
    <property type="match status" value="1"/>
</dbReference>
<organism evidence="14 15">
    <name type="scientific">Strigamia maritima</name>
    <name type="common">European centipede</name>
    <name type="synonym">Geophilus maritimus</name>
    <dbReference type="NCBI Taxonomy" id="126957"/>
    <lineage>
        <taxon>Eukaryota</taxon>
        <taxon>Metazoa</taxon>
        <taxon>Ecdysozoa</taxon>
        <taxon>Arthropoda</taxon>
        <taxon>Myriapoda</taxon>
        <taxon>Chilopoda</taxon>
        <taxon>Pleurostigmophora</taxon>
        <taxon>Geophilomorpha</taxon>
        <taxon>Linotaeniidae</taxon>
        <taxon>Strigamia</taxon>
    </lineage>
</organism>
<dbReference type="InterPro" id="IPR017884">
    <property type="entry name" value="SANT_dom"/>
</dbReference>
<feature type="region of interest" description="Disordered" evidence="10">
    <location>
        <begin position="533"/>
        <end position="573"/>
    </location>
</feature>
<evidence type="ECO:0000256" key="3">
    <source>
        <dbReference type="ARBA" id="ARBA00022737"/>
    </source>
</evidence>
<evidence type="ECO:0000256" key="5">
    <source>
        <dbReference type="ARBA" id="ARBA00022833"/>
    </source>
</evidence>
<sequence>MSDPSKPPVSNQNFAMMPSQMPPLNSVDRMSELQDFPIGLSNQTFQVPYGTPTNIFMYQDNQFATRGSTYIKEEKNDVCSSAAMYSDSPFSTRGSVYIKEEKDDVCNSSSALHSRPVSAPESGASPKTFGAFSPGSDQEKPDKLGVFADLVLGLDKGMSPLSVGNVSVQDRNHPSPAGSSASHQDVLRYQRDAMLSAINYTDSVFDVNVGSLSGLDEGLIGNLGVSTSGAGNNSCLDLFDGDTGQDTYMENNQDLQLSPQTFSNNPDAFNENSNLSSIAENNADNAGNNEEVKSSDLNQLSIDKARLKGKPTKSTSPNRQGVQTCFQCGKVFSNSSALAKHKLTHSDERKYVCQLCSKAFKRQDHLNGHMLTHRKKKPYECKVDGCGKSYCDARSLRRHTENHHSSPSNACITVPVSGVTVIPTTGLRGAMAIGGIASFSDNKMDANSSFVSKGSISNLIQYAPPSPYNTSNAVHNANNTSLTASSDSSSTTAAEQLQILAFHQPVSNELLSWSHQQPHQNQQQPYVNQQVFQDQPSHNSQSEGYLMPQTTTSSNANCSPIHMSGSQQHSDNNMLNINDRQILRMTLSQVNIDEQNSQIVRNHAGSLQTTNHLLQTDLIMPTHQQLSQMQPLPVSLSQQSQTASQPQQRSWIGQMPYHVPPPTTFTPEPKPAECPLCHRKFKNVPALNGHMRLHGGYFKRDSEGSKKSEKKMENASNNPPLTTASMNIRALIEEKIIQKRITNPQVYQIGNYSELDNGQNQFQVVPTVDETSISESLPMDLNESLSLNIHEDLMMNIREELLSQQPLPPEKFRRHSDSDHFLAPKRPPASSALVEILRRKVAGKRAQRTGSDPGESFIPSLIHNPSLPHGPSTMHSPLHSPLLQPTTPVSIPNSPTTPTSTHWPQNRPMDFMFASEMVLQNPPDNDNSVPPSETHTLFSIPSSTSATTMVPKIHLEREDDDDVFLNPSVIPASPMRTKKKHRPEPLFIPPHVNTSMSRFPSQLRSPRLWDPNSEGKSGSPPPYTPPPMLSPVRNGSGLFWHILSSGSATPKSAPITPRFGITHRGNSIEGVFTVEDDEITEPPESDVQPHVNIGPQYQAVLPICKGKSMDRFYEQDKADLVWDPKVETNISEEEVEAYLEFACCAAIPGGGRNKEYALIVLHMANGNLQDALLRLMDPSPKLPKGHHLLTYPFTECDRWTLEDIDGYTQALNKCDKDFFSIAQELNNKTVKQCVQFYYLWKKVCPDEYKRHRIIRRKREQENLIYNLRSKGASDEEIDESQIESKYDAESPVSFTGRDSPATGDKFSCEYPDCSATFISRQALNGHVRIHGGNTTTGGKQQNGPNCSPPDGVDVMKNTYSPMTNSTTSTTSTEVLGEFPCKVCGKVFPKVKSRSAHMKSHRQIDPDKRSSKYD</sequence>
<dbReference type="PROSITE" id="PS50157">
    <property type="entry name" value="ZINC_FINGER_C2H2_2"/>
    <property type="match status" value="6"/>
</dbReference>
<feature type="region of interest" description="Disordered" evidence="10">
    <location>
        <begin position="258"/>
        <end position="299"/>
    </location>
</feature>
<dbReference type="eggNOG" id="KOG1721">
    <property type="taxonomic scope" value="Eukaryota"/>
</dbReference>
<dbReference type="SUPFAM" id="SSF46689">
    <property type="entry name" value="Homeodomain-like"/>
    <property type="match status" value="1"/>
</dbReference>
<dbReference type="PhylomeDB" id="T1IPX5"/>
<feature type="region of interest" description="Disordered" evidence="10">
    <location>
        <begin position="108"/>
        <end position="140"/>
    </location>
</feature>
<feature type="compositionally biased region" description="Basic residues" evidence="10">
    <location>
        <begin position="1391"/>
        <end position="1400"/>
    </location>
</feature>
<feature type="region of interest" description="Disordered" evidence="10">
    <location>
        <begin position="163"/>
        <end position="184"/>
    </location>
</feature>
<dbReference type="GO" id="GO:0005667">
    <property type="term" value="C:transcription regulator complex"/>
    <property type="evidence" value="ECO:0007669"/>
    <property type="project" value="TreeGrafter"/>
</dbReference>
<dbReference type="GO" id="GO:0000118">
    <property type="term" value="C:histone deacetylase complex"/>
    <property type="evidence" value="ECO:0007669"/>
    <property type="project" value="TreeGrafter"/>
</dbReference>
<feature type="domain" description="C2H2-type" evidence="11">
    <location>
        <begin position="379"/>
        <end position="409"/>
    </location>
</feature>
<dbReference type="STRING" id="126957.T1IPX5"/>
<dbReference type="EnsemblMetazoa" id="SMAR003081-RA">
    <property type="protein sequence ID" value="SMAR003081-PA"/>
    <property type="gene ID" value="SMAR003081"/>
</dbReference>
<dbReference type="PANTHER" id="PTHR16089">
    <property type="entry name" value="REST COREPRESSOR COREST PROTEIN-RELATED"/>
    <property type="match status" value="1"/>
</dbReference>
<feature type="compositionally biased region" description="Polar residues" evidence="10">
    <location>
        <begin position="536"/>
        <end position="573"/>
    </location>
</feature>
<dbReference type="InterPro" id="IPR001005">
    <property type="entry name" value="SANT/Myb"/>
</dbReference>
<evidence type="ECO:0000259" key="11">
    <source>
        <dbReference type="PROSITE" id="PS50157"/>
    </source>
</evidence>
<dbReference type="InterPro" id="IPR000949">
    <property type="entry name" value="ELM2_dom"/>
</dbReference>
<feature type="compositionally biased region" description="Basic and acidic residues" evidence="10">
    <location>
        <begin position="1401"/>
        <end position="1413"/>
    </location>
</feature>
<feature type="compositionally biased region" description="Polar residues" evidence="10">
    <location>
        <begin position="258"/>
        <end position="278"/>
    </location>
</feature>
<keyword evidence="2" id="KW-0479">Metal-binding</keyword>
<dbReference type="GO" id="GO:0003714">
    <property type="term" value="F:transcription corepressor activity"/>
    <property type="evidence" value="ECO:0007669"/>
    <property type="project" value="TreeGrafter"/>
</dbReference>
<dbReference type="Proteomes" id="UP000014500">
    <property type="component" value="Unassembled WGS sequence"/>
</dbReference>
<dbReference type="PROSITE" id="PS00028">
    <property type="entry name" value="ZINC_FINGER_C2H2_1"/>
    <property type="match status" value="6"/>
</dbReference>
<dbReference type="SUPFAM" id="SSF57667">
    <property type="entry name" value="beta-beta-alpha zinc fingers"/>
    <property type="match status" value="3"/>
</dbReference>
<keyword evidence="8" id="KW-0539">Nucleus</keyword>
<dbReference type="Gene3D" id="3.30.160.60">
    <property type="entry name" value="Classic Zinc Finger"/>
    <property type="match status" value="4"/>
</dbReference>
<feature type="compositionally biased region" description="Polar residues" evidence="10">
    <location>
        <begin position="992"/>
        <end position="1004"/>
    </location>
</feature>
<dbReference type="Pfam" id="PF01448">
    <property type="entry name" value="ELM2"/>
    <property type="match status" value="1"/>
</dbReference>
<reference evidence="15" key="1">
    <citation type="submission" date="2011-05" db="EMBL/GenBank/DDBJ databases">
        <authorList>
            <person name="Richards S.R."/>
            <person name="Qu J."/>
            <person name="Jiang H."/>
            <person name="Jhangiani S.N."/>
            <person name="Agravi P."/>
            <person name="Goodspeed R."/>
            <person name="Gross S."/>
            <person name="Mandapat C."/>
            <person name="Jackson L."/>
            <person name="Mathew T."/>
            <person name="Pu L."/>
            <person name="Thornton R."/>
            <person name="Saada N."/>
            <person name="Wilczek-Boney K.B."/>
            <person name="Lee S."/>
            <person name="Kovar C."/>
            <person name="Wu Y."/>
            <person name="Scherer S.E."/>
            <person name="Worley K.C."/>
            <person name="Muzny D.M."/>
            <person name="Gibbs R."/>
        </authorList>
    </citation>
    <scope>NUCLEOTIDE SEQUENCE</scope>
    <source>
        <strain evidence="15">Brora</strain>
    </source>
</reference>
<feature type="compositionally biased region" description="Pro residues" evidence="10">
    <location>
        <begin position="1019"/>
        <end position="1029"/>
    </location>
</feature>
<evidence type="ECO:0000256" key="2">
    <source>
        <dbReference type="ARBA" id="ARBA00022723"/>
    </source>
</evidence>
<evidence type="ECO:0008006" key="16">
    <source>
        <dbReference type="Google" id="ProtNLM"/>
    </source>
</evidence>
<feature type="compositionally biased region" description="Low complexity" evidence="10">
    <location>
        <begin position="279"/>
        <end position="289"/>
    </location>
</feature>
<dbReference type="InterPro" id="IPR051066">
    <property type="entry name" value="Trans_reg/Corepressor"/>
</dbReference>
<evidence type="ECO:0000256" key="9">
    <source>
        <dbReference type="PROSITE-ProRule" id="PRU00042"/>
    </source>
</evidence>
<evidence type="ECO:0000256" key="6">
    <source>
        <dbReference type="ARBA" id="ARBA00023015"/>
    </source>
</evidence>
<reference evidence="14" key="2">
    <citation type="submission" date="2015-02" db="UniProtKB">
        <authorList>
            <consortium name="EnsemblMetazoa"/>
        </authorList>
    </citation>
    <scope>IDENTIFICATION</scope>
</reference>
<feature type="domain" description="C2H2-type" evidence="11">
    <location>
        <begin position="323"/>
        <end position="350"/>
    </location>
</feature>
<dbReference type="PROSITE" id="PS51156">
    <property type="entry name" value="ELM2"/>
    <property type="match status" value="1"/>
</dbReference>
<accession>T1IPX5</accession>
<evidence type="ECO:0000256" key="8">
    <source>
        <dbReference type="ARBA" id="ARBA00023242"/>
    </source>
</evidence>
<evidence type="ECO:0000313" key="15">
    <source>
        <dbReference type="Proteomes" id="UP000014500"/>
    </source>
</evidence>
<dbReference type="Pfam" id="PF13912">
    <property type="entry name" value="zf-C2H2_6"/>
    <property type="match status" value="2"/>
</dbReference>
<dbReference type="SMART" id="SM00717">
    <property type="entry name" value="SANT"/>
    <property type="match status" value="1"/>
</dbReference>
<keyword evidence="7" id="KW-0804">Transcription</keyword>
<evidence type="ECO:0000259" key="12">
    <source>
        <dbReference type="PROSITE" id="PS51156"/>
    </source>
</evidence>
<dbReference type="InterPro" id="IPR009057">
    <property type="entry name" value="Homeodomain-like_sf"/>
</dbReference>